<comment type="caution">
    <text evidence="1">The sequence shown here is derived from an EMBL/GenBank/DDBJ whole genome shotgun (WGS) entry which is preliminary data.</text>
</comment>
<reference evidence="1" key="1">
    <citation type="submission" date="2019-11" db="EMBL/GenBank/DDBJ databases">
        <title>Microbial mats filling the niche in hypersaline microbial mats.</title>
        <authorList>
            <person name="Wong H.L."/>
            <person name="Macleod F.I."/>
            <person name="White R.A. III"/>
            <person name="Burns B.P."/>
        </authorList>
    </citation>
    <scope>NUCLEOTIDE SEQUENCE</scope>
    <source>
        <strain evidence="1">Rbin_158</strain>
    </source>
</reference>
<dbReference type="EMBL" id="WJJP01000488">
    <property type="protein sequence ID" value="MBD3325876.1"/>
    <property type="molecule type" value="Genomic_DNA"/>
</dbReference>
<dbReference type="Proteomes" id="UP000649604">
    <property type="component" value="Unassembled WGS sequence"/>
</dbReference>
<proteinExistence type="predicted"/>
<dbReference type="Pfam" id="PF03683">
    <property type="entry name" value="UPF0175"/>
    <property type="match status" value="1"/>
</dbReference>
<evidence type="ECO:0000313" key="1">
    <source>
        <dbReference type="EMBL" id="MBD3325876.1"/>
    </source>
</evidence>
<dbReference type="Gene3D" id="1.10.10.2840">
    <property type="entry name" value="PucR C-terminal helix-turn-helix domain"/>
    <property type="match status" value="1"/>
</dbReference>
<gene>
    <name evidence="1" type="ORF">GF339_14920</name>
</gene>
<dbReference type="InterPro" id="IPR042070">
    <property type="entry name" value="PucR_C-HTH_sf"/>
</dbReference>
<dbReference type="AlphaFoldDB" id="A0A9D5Q7G7"/>
<protein>
    <submittedName>
        <fullName evidence="1">UPF0175 family protein</fullName>
    </submittedName>
</protein>
<sequence length="100" mass="11654">MYHQLLKVRQYRPELVDQLIERLLDQQGELRWLVTVGAYLDGEINLGKAAELLGMHRLELQERFIQQGIPLRLGADTLEDARAEVAAISQWNENKIEMKR</sequence>
<dbReference type="InterPro" id="IPR005368">
    <property type="entry name" value="UPF0175"/>
</dbReference>
<organism evidence="1 2">
    <name type="scientific">candidate division KSB3 bacterium</name>
    <dbReference type="NCBI Taxonomy" id="2044937"/>
    <lineage>
        <taxon>Bacteria</taxon>
        <taxon>candidate division KSB3</taxon>
    </lineage>
</organism>
<accession>A0A9D5Q7G7</accession>
<evidence type="ECO:0000313" key="2">
    <source>
        <dbReference type="Proteomes" id="UP000649604"/>
    </source>
</evidence>
<name>A0A9D5Q7G7_9BACT</name>